<organism evidence="1 2">
    <name type="scientific">Eretmocerus hayati</name>
    <dbReference type="NCBI Taxonomy" id="131215"/>
    <lineage>
        <taxon>Eukaryota</taxon>
        <taxon>Metazoa</taxon>
        <taxon>Ecdysozoa</taxon>
        <taxon>Arthropoda</taxon>
        <taxon>Hexapoda</taxon>
        <taxon>Insecta</taxon>
        <taxon>Pterygota</taxon>
        <taxon>Neoptera</taxon>
        <taxon>Endopterygota</taxon>
        <taxon>Hymenoptera</taxon>
        <taxon>Apocrita</taxon>
        <taxon>Proctotrupomorpha</taxon>
        <taxon>Chalcidoidea</taxon>
        <taxon>Aphelinidae</taxon>
        <taxon>Aphelininae</taxon>
        <taxon>Eretmocerus</taxon>
    </lineage>
</organism>
<gene>
    <name evidence="1" type="ORF">QAD02_002976</name>
</gene>
<comment type="caution">
    <text evidence="1">The sequence shown here is derived from an EMBL/GenBank/DDBJ whole genome shotgun (WGS) entry which is preliminary data.</text>
</comment>
<evidence type="ECO:0000313" key="2">
    <source>
        <dbReference type="Proteomes" id="UP001239111"/>
    </source>
</evidence>
<proteinExistence type="predicted"/>
<sequence length="135" mass="14585">MGIERTPARKSRTIDRGDKNGSVMNAGGHQKNETAGNQSQTSENADATQPSRNLIDDDGFVQPNPPQEAASGGAMPKTVGRPRENKEKQAGDRASTRVTRSNMRNFPSGIRAAMNCISITDQQTRACENITVSNR</sequence>
<name>A0ACC2NKU1_9HYME</name>
<accession>A0ACC2NKU1</accession>
<dbReference type="EMBL" id="CM056743">
    <property type="protein sequence ID" value="KAJ8671717.1"/>
    <property type="molecule type" value="Genomic_DNA"/>
</dbReference>
<protein>
    <submittedName>
        <fullName evidence="1">Uncharacterized protein</fullName>
    </submittedName>
</protein>
<evidence type="ECO:0000313" key="1">
    <source>
        <dbReference type="EMBL" id="KAJ8671717.1"/>
    </source>
</evidence>
<dbReference type="Proteomes" id="UP001239111">
    <property type="component" value="Chromosome 3"/>
</dbReference>
<reference evidence="1" key="1">
    <citation type="submission" date="2023-04" db="EMBL/GenBank/DDBJ databases">
        <title>A chromosome-level genome assembly of the parasitoid wasp Eretmocerus hayati.</title>
        <authorList>
            <person name="Zhong Y."/>
            <person name="Liu S."/>
            <person name="Liu Y."/>
        </authorList>
    </citation>
    <scope>NUCLEOTIDE SEQUENCE</scope>
    <source>
        <strain evidence="1">ZJU_SS_LIU_2023</strain>
    </source>
</reference>
<keyword evidence="2" id="KW-1185">Reference proteome</keyword>